<evidence type="ECO:0000313" key="1">
    <source>
        <dbReference type="EMBL" id="OLN26413.1"/>
    </source>
</evidence>
<keyword evidence="2" id="KW-1185">Reference proteome</keyword>
<name>A0A1Q8QGD6_9FIRM</name>
<dbReference type="STRING" id="1888891.DSOL_5005"/>
<reference evidence="1 2" key="1">
    <citation type="submission" date="2016-09" db="EMBL/GenBank/DDBJ databases">
        <title>Complete genome of Desulfosporosinus sp. OL.</title>
        <authorList>
            <person name="Mardanov A."/>
            <person name="Beletsky A."/>
            <person name="Panova A."/>
            <person name="Karnachuk O."/>
            <person name="Ravin N."/>
        </authorList>
    </citation>
    <scope>NUCLEOTIDE SEQUENCE [LARGE SCALE GENOMIC DNA]</scope>
    <source>
        <strain evidence="1 2">OL</strain>
    </source>
</reference>
<proteinExistence type="predicted"/>
<evidence type="ECO:0000313" key="2">
    <source>
        <dbReference type="Proteomes" id="UP000186102"/>
    </source>
</evidence>
<sequence>MSAQAVHIQQRKYVNCSAAKTESDLGKHARTACGQIARKTDRLKGYEREMFDHKPICGGLLRHDLNSLL</sequence>
<dbReference type="RefSeq" id="WP_075367254.1">
    <property type="nucleotide sequence ID" value="NZ_MLBF01000078.1"/>
</dbReference>
<protein>
    <submittedName>
        <fullName evidence="1">Uncharacterized protein</fullName>
    </submittedName>
</protein>
<dbReference type="EMBL" id="MLBF01000078">
    <property type="protein sequence ID" value="OLN26413.1"/>
    <property type="molecule type" value="Genomic_DNA"/>
</dbReference>
<organism evidence="1 2">
    <name type="scientific">Desulfosporosinus metallidurans</name>
    <dbReference type="NCBI Taxonomy" id="1888891"/>
    <lineage>
        <taxon>Bacteria</taxon>
        <taxon>Bacillati</taxon>
        <taxon>Bacillota</taxon>
        <taxon>Clostridia</taxon>
        <taxon>Eubacteriales</taxon>
        <taxon>Desulfitobacteriaceae</taxon>
        <taxon>Desulfosporosinus</taxon>
    </lineage>
</organism>
<dbReference type="OrthoDB" id="1800864at2"/>
<dbReference type="AlphaFoldDB" id="A0A1Q8QGD6"/>
<accession>A0A1Q8QGD6</accession>
<gene>
    <name evidence="1" type="ORF">DSOL_5005</name>
</gene>
<dbReference type="Proteomes" id="UP000186102">
    <property type="component" value="Unassembled WGS sequence"/>
</dbReference>
<comment type="caution">
    <text evidence="1">The sequence shown here is derived from an EMBL/GenBank/DDBJ whole genome shotgun (WGS) entry which is preliminary data.</text>
</comment>